<dbReference type="EMBL" id="JAIFTL010000169">
    <property type="protein sequence ID" value="KAG9322049.1"/>
    <property type="molecule type" value="Genomic_DNA"/>
</dbReference>
<protein>
    <recommendedName>
        <fullName evidence="4">60S ribosomal protein L13</fullName>
    </recommendedName>
</protein>
<name>A0A9P8A443_MORAP</name>
<evidence type="ECO:0000256" key="5">
    <source>
        <dbReference type="SAM" id="MobiDB-lite"/>
    </source>
</evidence>
<evidence type="ECO:0000256" key="2">
    <source>
        <dbReference type="ARBA" id="ARBA00022980"/>
    </source>
</evidence>
<keyword evidence="3 4" id="KW-0687">Ribonucleoprotein</keyword>
<dbReference type="GO" id="GO:0003723">
    <property type="term" value="F:RNA binding"/>
    <property type="evidence" value="ECO:0007669"/>
    <property type="project" value="TreeGrafter"/>
</dbReference>
<keyword evidence="2 4" id="KW-0689">Ribosomal protein</keyword>
<dbReference type="PANTHER" id="PTHR11722">
    <property type="entry name" value="60S RIBOSOMAL PROTEIN L13"/>
    <property type="match status" value="1"/>
</dbReference>
<dbReference type="GO" id="GO:0022625">
    <property type="term" value="C:cytosolic large ribosomal subunit"/>
    <property type="evidence" value="ECO:0007669"/>
    <property type="project" value="TreeGrafter"/>
</dbReference>
<gene>
    <name evidence="6" type="ORF">KVV02_006067</name>
</gene>
<accession>A0A9P8A443</accession>
<dbReference type="HAMAP" id="MF_00499">
    <property type="entry name" value="Ribosomal_eL13"/>
    <property type="match status" value="1"/>
</dbReference>
<reference evidence="6" key="1">
    <citation type="submission" date="2021-07" db="EMBL/GenBank/DDBJ databases">
        <title>Draft genome of Mortierella alpina, strain LL118, isolated from an aspen leaf litter sample.</title>
        <authorList>
            <person name="Yang S."/>
            <person name="Vinatzer B.A."/>
        </authorList>
    </citation>
    <scope>NUCLEOTIDE SEQUENCE</scope>
    <source>
        <strain evidence="6">LL118</strain>
    </source>
</reference>
<organism evidence="6 7">
    <name type="scientific">Mortierella alpina</name>
    <name type="common">Oleaginous fungus</name>
    <name type="synonym">Mortierella renispora</name>
    <dbReference type="NCBI Taxonomy" id="64518"/>
    <lineage>
        <taxon>Eukaryota</taxon>
        <taxon>Fungi</taxon>
        <taxon>Fungi incertae sedis</taxon>
        <taxon>Mucoromycota</taxon>
        <taxon>Mortierellomycotina</taxon>
        <taxon>Mortierellomycetes</taxon>
        <taxon>Mortierellales</taxon>
        <taxon>Mortierellaceae</taxon>
        <taxon>Mortierella</taxon>
    </lineage>
</organism>
<evidence type="ECO:0000313" key="6">
    <source>
        <dbReference type="EMBL" id="KAG9322049.1"/>
    </source>
</evidence>
<proteinExistence type="inferred from homology"/>
<dbReference type="Pfam" id="PF01294">
    <property type="entry name" value="Ribosomal_L13e"/>
    <property type="match status" value="1"/>
</dbReference>
<dbReference type="GO" id="GO:0003735">
    <property type="term" value="F:structural constituent of ribosome"/>
    <property type="evidence" value="ECO:0007669"/>
    <property type="project" value="InterPro"/>
</dbReference>
<evidence type="ECO:0000256" key="1">
    <source>
        <dbReference type="ARBA" id="ARBA00005640"/>
    </source>
</evidence>
<dbReference type="Gene3D" id="1.20.5.110">
    <property type="match status" value="1"/>
</dbReference>
<dbReference type="Proteomes" id="UP000717515">
    <property type="component" value="Unassembled WGS sequence"/>
</dbReference>
<comment type="caution">
    <text evidence="6">The sequence shown here is derived from an EMBL/GenBank/DDBJ whole genome shotgun (WGS) entry which is preliminary data.</text>
</comment>
<dbReference type="InterPro" id="IPR001380">
    <property type="entry name" value="Ribosomal_eL13"/>
</dbReference>
<dbReference type="PROSITE" id="PS01104">
    <property type="entry name" value="RIBOSOMAL_L13E"/>
    <property type="match status" value="1"/>
</dbReference>
<comment type="similarity">
    <text evidence="1 4">Belongs to the eukaryotic ribosomal protein eL13 family.</text>
</comment>
<evidence type="ECO:0000313" key="7">
    <source>
        <dbReference type="Proteomes" id="UP000717515"/>
    </source>
</evidence>
<evidence type="ECO:0000256" key="4">
    <source>
        <dbReference type="RuleBase" id="RU000572"/>
    </source>
</evidence>
<dbReference type="GO" id="GO:0006412">
    <property type="term" value="P:translation"/>
    <property type="evidence" value="ECO:0007669"/>
    <property type="project" value="InterPro"/>
</dbReference>
<dbReference type="AlphaFoldDB" id="A0A9P8A443"/>
<dbReference type="PANTHER" id="PTHR11722:SF0">
    <property type="entry name" value="LARGE RIBOSOMAL SUBUNIT PROTEIN EL13"/>
    <property type="match status" value="1"/>
</dbReference>
<feature type="region of interest" description="Disordered" evidence="5">
    <location>
        <begin position="310"/>
        <end position="352"/>
    </location>
</feature>
<dbReference type="InterPro" id="IPR018256">
    <property type="entry name" value="Ribosomal_eL13_CS"/>
</dbReference>
<evidence type="ECO:0000256" key="3">
    <source>
        <dbReference type="ARBA" id="ARBA00023274"/>
    </source>
</evidence>
<sequence>MSDSENQDTIDTRSTQKNECIRIRSWTSRRLNPLQGSGPDSFFKSLPRRTLKGHPSAIAEDPIPSTRRSILPNGTRGVIQQLNEAIEITRHCWILSCQRSDQRFAKQQQQYGAIKSDSKVNFRIRIGGSSVGEDLDPDLHGSTMKHNNQLPGEHFRKDWQSRVKTWLDQPGRKKSRRIARVQKAARIAPRPVDGLIRPAVRCPTVKYNTKLRAGRGFTLEELKAAGIRRKEALSIGVSVDHRRRNKSEESLQLNVQRLKAYKAKLIVFPRKAGKAKSGDAEATELSAATQLTGALFPVSQTWTKEKARKITEEEKNNSAYEQHRKARSIARLHGIREARRKAKEEEEANKKK</sequence>